<evidence type="ECO:0000256" key="1">
    <source>
        <dbReference type="PROSITE-ProRule" id="PRU00708"/>
    </source>
</evidence>
<evidence type="ECO:0000313" key="2">
    <source>
        <dbReference type="EMBL" id="KAG6591628.1"/>
    </source>
</evidence>
<dbReference type="InterPro" id="IPR002885">
    <property type="entry name" value="PPR_rpt"/>
</dbReference>
<dbReference type="PROSITE" id="PS51375">
    <property type="entry name" value="PPR"/>
    <property type="match status" value="3"/>
</dbReference>
<dbReference type="PANTHER" id="PTHR47581">
    <property type="entry name" value="OS09G0431600 PROTEIN"/>
    <property type="match status" value="1"/>
</dbReference>
<dbReference type="Proteomes" id="UP000685013">
    <property type="component" value="Chromosome 9"/>
</dbReference>
<dbReference type="EMBL" id="JAGKQH010000009">
    <property type="protein sequence ID" value="KAG6591628.1"/>
    <property type="molecule type" value="Genomic_DNA"/>
</dbReference>
<feature type="repeat" description="PPR" evidence="1">
    <location>
        <begin position="116"/>
        <end position="146"/>
    </location>
</feature>
<dbReference type="AlphaFoldDB" id="A0AAV6N5G2"/>
<evidence type="ECO:0000313" key="3">
    <source>
        <dbReference type="Proteomes" id="UP000685013"/>
    </source>
</evidence>
<reference evidence="2 3" key="1">
    <citation type="journal article" date="2021" name="Hortic Res">
        <title>The domestication of Cucurbita argyrosperma as revealed by the genome of its wild relative.</title>
        <authorList>
            <person name="Barrera-Redondo J."/>
            <person name="Sanchez-de la Vega G."/>
            <person name="Aguirre-Liguori J.A."/>
            <person name="Castellanos-Morales G."/>
            <person name="Gutierrez-Guerrero Y.T."/>
            <person name="Aguirre-Dugua X."/>
            <person name="Aguirre-Planter E."/>
            <person name="Tenaillon M.I."/>
            <person name="Lira-Saade R."/>
            <person name="Eguiarte L.E."/>
        </authorList>
    </citation>
    <scope>NUCLEOTIDE SEQUENCE [LARGE SCALE GENOMIC DNA]</scope>
    <source>
        <strain evidence="2">JBR-2021</strain>
    </source>
</reference>
<dbReference type="PANTHER" id="PTHR47581:SF2">
    <property type="entry name" value="OS09G0431600 PROTEIN"/>
    <property type="match status" value="1"/>
</dbReference>
<accession>A0AAV6N5G2</accession>
<proteinExistence type="predicted"/>
<organism evidence="2 3">
    <name type="scientific">Cucurbita argyrosperma subsp. sororia</name>
    <dbReference type="NCBI Taxonomy" id="37648"/>
    <lineage>
        <taxon>Eukaryota</taxon>
        <taxon>Viridiplantae</taxon>
        <taxon>Streptophyta</taxon>
        <taxon>Embryophyta</taxon>
        <taxon>Tracheophyta</taxon>
        <taxon>Spermatophyta</taxon>
        <taxon>Magnoliopsida</taxon>
        <taxon>eudicotyledons</taxon>
        <taxon>Gunneridae</taxon>
        <taxon>Pentapetalae</taxon>
        <taxon>rosids</taxon>
        <taxon>fabids</taxon>
        <taxon>Cucurbitales</taxon>
        <taxon>Cucurbitaceae</taxon>
        <taxon>Cucurbiteae</taxon>
        <taxon>Cucurbita</taxon>
    </lineage>
</organism>
<keyword evidence="3" id="KW-1185">Reference proteome</keyword>
<feature type="non-terminal residue" evidence="2">
    <location>
        <position position="1"/>
    </location>
</feature>
<dbReference type="Pfam" id="PF13812">
    <property type="entry name" value="PPR_3"/>
    <property type="match status" value="1"/>
</dbReference>
<comment type="caution">
    <text evidence="2">The sequence shown here is derived from an EMBL/GenBank/DDBJ whole genome shotgun (WGS) entry which is preliminary data.</text>
</comment>
<dbReference type="InterPro" id="IPR044781">
    <property type="entry name" value="At5g10690-like"/>
</dbReference>
<feature type="repeat" description="PPR" evidence="1">
    <location>
        <begin position="193"/>
        <end position="227"/>
    </location>
</feature>
<protein>
    <submittedName>
        <fullName evidence="2">Pentatricopeptide repeat-containing protein</fullName>
    </submittedName>
</protein>
<dbReference type="NCBIfam" id="TIGR00756">
    <property type="entry name" value="PPR"/>
    <property type="match status" value="5"/>
</dbReference>
<dbReference type="Pfam" id="PF13041">
    <property type="entry name" value="PPR_2"/>
    <property type="match status" value="2"/>
</dbReference>
<sequence>MLWIVSFSSRHLAWNPSDSMNVFSCSLPSRTADARRRIDSPRSPNLKRLTSRVVRLTRRKQLHQIFEEIEIAKRRYGKLNTIVMNAVLEACVHCGDIDLALRTFNEMSKPDNCGLDNVSYGTLLKGLGEARKIDEAFQLLESVEEGTAIGSPTLSAPLIYGVLNALTEAGDMRRANGLIARYGFLLHEGGNLSISVYNLLMKGYISSGVPQAALALYNEMLNLELKPDKLTYNTLISACVKINKLDAAMYFFEEMKERAGKYNQEDIFPDVVTYTTLLKGFGILKDVRLVRKIVLEMKTCHDLLIDRTAYTAMIDALVNCGSINGALSLFGELLKLSGWYLDLRPKPHLYLTFMRFFSSRGDYTMVKCLHRRMWLDSSGSISPGFQEEADHLLMEAALHDNQIDVATEKLSTIIKRWKGISWSSRGGSVALRIEALLGLTKSFFSPCIFPRVNPGAPIESVMMPFKAVQPLNGNLQLKEVVMRFFDKSVVPIIDDWGRCIGLLHREDCSELEAPLWKMMRSPPPGVTTTTSIGHVVNLILRKSRRSSTVQNAPIRRPISQKPPFSLFLLLQNGTIPGSSAELPMKLKKSVFEKLMIRSFVLNFFRKKEHFVENNRAKQYTEIHLL</sequence>
<dbReference type="Pfam" id="PF01535">
    <property type="entry name" value="PPR"/>
    <property type="match status" value="1"/>
</dbReference>
<gene>
    <name evidence="2" type="primary">CBSPPR1</name>
    <name evidence="2" type="ORF">SDJN03_13974</name>
</gene>
<name>A0AAV6N5G2_9ROSI</name>
<feature type="repeat" description="PPR" evidence="1">
    <location>
        <begin position="228"/>
        <end position="258"/>
    </location>
</feature>